<dbReference type="Pfam" id="PF09586">
    <property type="entry name" value="YfhO"/>
    <property type="match status" value="1"/>
</dbReference>
<reference evidence="2 3" key="1">
    <citation type="submission" date="2016-01" db="EMBL/GenBank/DDBJ databases">
        <authorList>
            <person name="Oliw E.H."/>
        </authorList>
    </citation>
    <scope>NUCLEOTIDE SEQUENCE [LARGE SCALE GENOMIC DNA]</scope>
    <source>
        <strain evidence="2 3">KA00635</strain>
    </source>
</reference>
<evidence type="ECO:0000256" key="1">
    <source>
        <dbReference type="SAM" id="Phobius"/>
    </source>
</evidence>
<protein>
    <submittedName>
        <fullName evidence="2">Bacterial membrane protein YfhO</fullName>
    </submittedName>
</protein>
<feature type="transmembrane region" description="Helical" evidence="1">
    <location>
        <begin position="335"/>
        <end position="356"/>
    </location>
</feature>
<feature type="transmembrane region" description="Helical" evidence="1">
    <location>
        <begin position="861"/>
        <end position="881"/>
    </location>
</feature>
<dbReference type="AlphaFoldDB" id="A0A133XT90"/>
<dbReference type="EMBL" id="LSCQ01000083">
    <property type="protein sequence ID" value="KXB34157.1"/>
    <property type="molecule type" value="Genomic_DNA"/>
</dbReference>
<dbReference type="STRING" id="87541.AWM71_05110"/>
<feature type="transmembrane region" description="Helical" evidence="1">
    <location>
        <begin position="243"/>
        <end position="264"/>
    </location>
</feature>
<name>A0A133XT90_9LACT</name>
<organism evidence="2 3">
    <name type="scientific">Aerococcus christensenii</name>
    <dbReference type="NCBI Taxonomy" id="87541"/>
    <lineage>
        <taxon>Bacteria</taxon>
        <taxon>Bacillati</taxon>
        <taxon>Bacillota</taxon>
        <taxon>Bacilli</taxon>
        <taxon>Lactobacillales</taxon>
        <taxon>Aerococcaceae</taxon>
        <taxon>Aerococcus</taxon>
    </lineage>
</organism>
<feature type="transmembrane region" description="Helical" evidence="1">
    <location>
        <begin position="141"/>
        <end position="159"/>
    </location>
</feature>
<comment type="caution">
    <text evidence="2">The sequence shown here is derived from an EMBL/GenBank/DDBJ whole genome shotgun (WGS) entry which is preliminary data.</text>
</comment>
<dbReference type="PANTHER" id="PTHR38454">
    <property type="entry name" value="INTEGRAL MEMBRANE PROTEIN-RELATED"/>
    <property type="match status" value="1"/>
</dbReference>
<accession>A0A133XT90</accession>
<evidence type="ECO:0000313" key="2">
    <source>
        <dbReference type="EMBL" id="KXB34157.1"/>
    </source>
</evidence>
<feature type="transmembrane region" description="Helical" evidence="1">
    <location>
        <begin position="416"/>
        <end position="440"/>
    </location>
</feature>
<feature type="transmembrane region" description="Helical" evidence="1">
    <location>
        <begin position="305"/>
        <end position="323"/>
    </location>
</feature>
<dbReference type="OrthoDB" id="9815466at2"/>
<feature type="transmembrane region" description="Helical" evidence="1">
    <location>
        <begin position="12"/>
        <end position="35"/>
    </location>
</feature>
<feature type="transmembrane region" description="Helical" evidence="1">
    <location>
        <begin position="362"/>
        <end position="380"/>
    </location>
</feature>
<gene>
    <name evidence="2" type="ORF">HMPREF3187_01470</name>
</gene>
<proteinExistence type="predicted"/>
<feature type="transmembrane region" description="Helical" evidence="1">
    <location>
        <begin position="449"/>
        <end position="468"/>
    </location>
</feature>
<dbReference type="PANTHER" id="PTHR38454:SF1">
    <property type="entry name" value="INTEGRAL MEMBRANE PROTEIN"/>
    <property type="match status" value="1"/>
</dbReference>
<feature type="transmembrane region" description="Helical" evidence="1">
    <location>
        <begin position="197"/>
        <end position="223"/>
    </location>
</feature>
<evidence type="ECO:0000313" key="3">
    <source>
        <dbReference type="Proteomes" id="UP000070422"/>
    </source>
</evidence>
<keyword evidence="1" id="KW-0812">Transmembrane</keyword>
<keyword evidence="1" id="KW-1133">Transmembrane helix</keyword>
<keyword evidence="1" id="KW-0472">Membrane</keyword>
<dbReference type="PATRIC" id="fig|87541.4.peg.1456"/>
<feature type="transmembrane region" description="Helical" evidence="1">
    <location>
        <begin position="165"/>
        <end position="185"/>
    </location>
</feature>
<dbReference type="InterPro" id="IPR018580">
    <property type="entry name" value="Uncharacterised_YfhO"/>
</dbReference>
<feature type="transmembrane region" description="Helical" evidence="1">
    <location>
        <begin position="392"/>
        <end position="410"/>
    </location>
</feature>
<dbReference type="Proteomes" id="UP000070422">
    <property type="component" value="Unassembled WGS sequence"/>
</dbReference>
<sequence length="899" mass="103334">MVKRMHYFFKRFLDHHGFLLSGLIPSLLLISFFFYQGVYPFGNKTALTVDLSQQYIDFFQFYRNTFLQGTWSNFWYSFQKGYAGEMIGTWSYYLMSPFNLILLLFPQDFLPCGIICLILAKISGAGMAFYYFLKKVYQDSSFMILPFSLAYAFMGYTSANQLNIMWLDALILLPVIVEHLFDLVLQKKWKAYCLSLTALLFIQYYMGYMVCLFLPLFFLYLLIVYLPSNHRKAWLFQRIKSFVFSSLLSGGLASFFLIPTFYALQESKGIHSPLTLTFESLYPLWHLLSKFIIGAFNHDQLPSGLPNLFVGSLVLICFFLYFVQSKFALKERLSAFFISLFFIFSLNNDALNVIWHGMQHPIWYPYRFSFLISFWMIFLAYKTFRQLKSIHLLQAFLLLGSALIGAYLLYTHLQNFPYLQLSSLICSVFIFAGCLCLLLAREVSCYSSVFNKGLLLLTLVELGLNHFATLNSLSYVSYSDFVSAIHTMQPPINTLQNSDPSFYRMAKTFQRSKNDAFQFNYRGLEQFNSTLEQGSIQLYSKLGLPSGSGFINYHSGTLLTDALFGVKYFIQPTPTDQNVHPGSRHTLSKRFDIASYSQIKNSQDFQIVQNPYALSLGYLVPSTFTNFNQQIGHPIDYQDALLRALLGDNSQHDKEAFFHYFKLENYFDVQTSNLKAKNPDLVNTHYQKENSTHLAYIDIILDIPNNHAYYLTLPNDLDSQQVSFYLDGQKLPYDSSYHNTQIINVANQEAGVQKKFTIKVKTDTLDLKQINFYSLDPQWIQILSQQLGENQLHMTHFSNISLEGQLTVPSNKNTLLLTIPYSKGWKATIDQENYPLSPCLSNGGTLLKNLPVGVHKVSLTYFPPGLSLGSVLSCLSLLVFFKEKTLIHLLKKLGPTLLK</sequence>